<accession>A0A1H7NQM4</accession>
<keyword evidence="9" id="KW-1185">Reference proteome</keyword>
<evidence type="ECO:0000256" key="4">
    <source>
        <dbReference type="ARBA" id="ARBA00022692"/>
    </source>
</evidence>
<evidence type="ECO:0000313" key="9">
    <source>
        <dbReference type="Proteomes" id="UP000199081"/>
    </source>
</evidence>
<comment type="subcellular location">
    <subcellularLocation>
        <location evidence="1">Cell membrane</location>
        <topology evidence="1">Multi-pass membrane protein</topology>
    </subcellularLocation>
</comment>
<dbReference type="Proteomes" id="UP000199081">
    <property type="component" value="Unassembled WGS sequence"/>
</dbReference>
<keyword evidence="4 7" id="KW-0812">Transmembrane</keyword>
<dbReference type="EMBL" id="FNZU01000015">
    <property type="protein sequence ID" value="SEL25579.1"/>
    <property type="molecule type" value="Genomic_DNA"/>
</dbReference>
<feature type="transmembrane region" description="Helical" evidence="7">
    <location>
        <begin position="115"/>
        <end position="135"/>
    </location>
</feature>
<reference evidence="9" key="1">
    <citation type="submission" date="2016-10" db="EMBL/GenBank/DDBJ databases">
        <authorList>
            <person name="Varghese N."/>
            <person name="Submissions S."/>
        </authorList>
    </citation>
    <scope>NUCLEOTIDE SEQUENCE [LARGE SCALE GENOMIC DNA]</scope>
    <source>
        <strain evidence="9">DSM 19183</strain>
    </source>
</reference>
<name>A0A1H7NQM4_9LACT</name>
<dbReference type="GO" id="GO:0005886">
    <property type="term" value="C:plasma membrane"/>
    <property type="evidence" value="ECO:0007669"/>
    <property type="project" value="UniProtKB-SubCell"/>
</dbReference>
<dbReference type="OrthoDB" id="9770347at2"/>
<feature type="transmembrane region" description="Helical" evidence="7">
    <location>
        <begin position="174"/>
        <end position="193"/>
    </location>
</feature>
<dbReference type="RefSeq" id="WP_091482659.1">
    <property type="nucleotide sequence ID" value="NZ_BJYC01000017.1"/>
</dbReference>
<proteinExistence type="inferred from homology"/>
<protein>
    <submittedName>
        <fullName evidence="8">Membrane protein involved in the export of O-antigen and teichoic acid</fullName>
    </submittedName>
</protein>
<dbReference type="AlphaFoldDB" id="A0A1H7NQM4"/>
<feature type="transmembrane region" description="Helical" evidence="7">
    <location>
        <begin position="421"/>
        <end position="443"/>
    </location>
</feature>
<keyword evidence="5 7" id="KW-1133">Transmembrane helix</keyword>
<keyword evidence="6 7" id="KW-0472">Membrane</keyword>
<feature type="transmembrane region" description="Helical" evidence="7">
    <location>
        <begin position="12"/>
        <end position="32"/>
    </location>
</feature>
<feature type="transmembrane region" description="Helical" evidence="7">
    <location>
        <begin position="449"/>
        <end position="471"/>
    </location>
</feature>
<evidence type="ECO:0000256" key="3">
    <source>
        <dbReference type="ARBA" id="ARBA00022475"/>
    </source>
</evidence>
<keyword evidence="3" id="KW-1003">Cell membrane</keyword>
<comment type="similarity">
    <text evidence="2">Belongs to the polysaccharide synthase family.</text>
</comment>
<feature type="transmembrane region" description="Helical" evidence="7">
    <location>
        <begin position="80"/>
        <end position="103"/>
    </location>
</feature>
<feature type="transmembrane region" description="Helical" evidence="7">
    <location>
        <begin position="327"/>
        <end position="352"/>
    </location>
</feature>
<feature type="transmembrane region" description="Helical" evidence="7">
    <location>
        <begin position="44"/>
        <end position="68"/>
    </location>
</feature>
<dbReference type="PANTHER" id="PTHR30250:SF10">
    <property type="entry name" value="LIPOPOLYSACCHARIDE BIOSYNTHESIS PROTEIN WZXC"/>
    <property type="match status" value="1"/>
</dbReference>
<feature type="transmembrane region" description="Helical" evidence="7">
    <location>
        <begin position="387"/>
        <end position="409"/>
    </location>
</feature>
<dbReference type="Pfam" id="PF13440">
    <property type="entry name" value="Polysacc_synt_3"/>
    <property type="match status" value="1"/>
</dbReference>
<gene>
    <name evidence="8" type="ORF">SAMN04488099_11560</name>
</gene>
<evidence type="ECO:0000313" key="8">
    <source>
        <dbReference type="EMBL" id="SEL25579.1"/>
    </source>
</evidence>
<feature type="transmembrane region" description="Helical" evidence="7">
    <location>
        <begin position="295"/>
        <end position="315"/>
    </location>
</feature>
<feature type="transmembrane region" description="Helical" evidence="7">
    <location>
        <begin position="359"/>
        <end position="381"/>
    </location>
</feature>
<dbReference type="STRING" id="426702.SAMN04488099_11560"/>
<feature type="transmembrane region" description="Helical" evidence="7">
    <location>
        <begin position="147"/>
        <end position="168"/>
    </location>
</feature>
<evidence type="ECO:0000256" key="6">
    <source>
        <dbReference type="ARBA" id="ARBA00023136"/>
    </source>
</evidence>
<evidence type="ECO:0000256" key="1">
    <source>
        <dbReference type="ARBA" id="ARBA00004651"/>
    </source>
</evidence>
<dbReference type="InterPro" id="IPR050833">
    <property type="entry name" value="Poly_Biosynth_Transport"/>
</dbReference>
<evidence type="ECO:0000256" key="7">
    <source>
        <dbReference type="SAM" id="Phobius"/>
    </source>
</evidence>
<sequence length="486" mass="55717">MPNLRRQAVDGVLWTSLRTVITSLVSPILLFVKARYLTPLEFGILAIINIFLTLINIIENFGLSTAIIQKEKVTKDESSSLFYFQILICIIIGSILILLSPLFAEIFEMKALQNLLPLLSIVIFLNGPIILFTALLEKDFHFQELSIIQIIREIFILISTTLFLIFGYGLTGVIIGQIVSVLVMVFLTFYVSFKKDLFHLRIHFRFKDVQPFLKFGAFIAFKQVMTQMTHHIDELIIGYFFSTEVLGLYHFAKNILNRLRSIITTAFSKVLFPILSKIKNDISLLTNIYNRLSKYIGVVTFPTFVGIAITANYFIPVFFGDQWIDSVVFFVILSFAYIPYMLTANLASYLLYSVNKPNLVLYTDIIVNSFYILLLLLLSWLQSEINIIVILYAAYLIVKTLTLQIITSFYLKSTFIEYLKLFKYVILATFAMSLVVLGAQSILNNTLDNMLILIISVVIGFVIYFTILYLVDRETINEMKSLILTR</sequence>
<dbReference type="PANTHER" id="PTHR30250">
    <property type="entry name" value="PST FAMILY PREDICTED COLANIC ACID TRANSPORTER"/>
    <property type="match status" value="1"/>
</dbReference>
<organism evidence="8 9">
    <name type="scientific">Alkalibacterium pelagium</name>
    <dbReference type="NCBI Taxonomy" id="426702"/>
    <lineage>
        <taxon>Bacteria</taxon>
        <taxon>Bacillati</taxon>
        <taxon>Bacillota</taxon>
        <taxon>Bacilli</taxon>
        <taxon>Lactobacillales</taxon>
        <taxon>Carnobacteriaceae</taxon>
        <taxon>Alkalibacterium</taxon>
    </lineage>
</organism>
<evidence type="ECO:0000256" key="5">
    <source>
        <dbReference type="ARBA" id="ARBA00022989"/>
    </source>
</evidence>
<evidence type="ECO:0000256" key="2">
    <source>
        <dbReference type="ARBA" id="ARBA00007430"/>
    </source>
</evidence>